<keyword evidence="2" id="KW-1133">Transmembrane helix</keyword>
<dbReference type="InterPro" id="IPR045584">
    <property type="entry name" value="Pilin-like"/>
</dbReference>
<protein>
    <recommendedName>
        <fullName evidence="3">DUF1559 domain-containing protein</fullName>
    </recommendedName>
</protein>
<name>A0A225D9K6_9BACT</name>
<dbReference type="InterPro" id="IPR011453">
    <property type="entry name" value="DUF1559"/>
</dbReference>
<dbReference type="PANTHER" id="PTHR30093">
    <property type="entry name" value="GENERAL SECRETION PATHWAY PROTEIN G"/>
    <property type="match status" value="1"/>
</dbReference>
<comment type="caution">
    <text evidence="4">The sequence shown here is derived from an EMBL/GenBank/DDBJ whole genome shotgun (WGS) entry which is preliminary data.</text>
</comment>
<dbReference type="OrthoDB" id="270546at2"/>
<feature type="compositionally biased region" description="Basic and acidic residues" evidence="1">
    <location>
        <begin position="1"/>
        <end position="14"/>
    </location>
</feature>
<dbReference type="RefSeq" id="WP_088259361.1">
    <property type="nucleotide sequence ID" value="NZ_NIDE01000017.1"/>
</dbReference>
<evidence type="ECO:0000313" key="5">
    <source>
        <dbReference type="Proteomes" id="UP000214646"/>
    </source>
</evidence>
<proteinExistence type="predicted"/>
<dbReference type="PANTHER" id="PTHR30093:SF2">
    <property type="entry name" value="TYPE II SECRETION SYSTEM PROTEIN H"/>
    <property type="match status" value="1"/>
</dbReference>
<evidence type="ECO:0000313" key="4">
    <source>
        <dbReference type="EMBL" id="OWK36344.1"/>
    </source>
</evidence>
<feature type="region of interest" description="Disordered" evidence="1">
    <location>
        <begin position="1"/>
        <end position="21"/>
    </location>
</feature>
<dbReference type="EMBL" id="NIDE01000017">
    <property type="protein sequence ID" value="OWK36344.1"/>
    <property type="molecule type" value="Genomic_DNA"/>
</dbReference>
<feature type="domain" description="DUF1559" evidence="3">
    <location>
        <begin position="68"/>
        <end position="140"/>
    </location>
</feature>
<dbReference type="SUPFAM" id="SSF54523">
    <property type="entry name" value="Pili subunits"/>
    <property type="match status" value="1"/>
</dbReference>
<evidence type="ECO:0000259" key="3">
    <source>
        <dbReference type="Pfam" id="PF07596"/>
    </source>
</evidence>
<feature type="transmembrane region" description="Helical" evidence="2">
    <location>
        <begin position="33"/>
        <end position="57"/>
    </location>
</feature>
<sequence length="267" mass="28625">MTGPEDARAHDHQTPDPYDSGVRAATRSGMARYVPALGAVVMVVVGAILIMVAGSWVNDKAALSRSVNNEKQIGIAFQACHDTYGRLPNSYFQREADLTLPADSSRRLSWRVGLLPFIESTTIYVKFKQDEPWDGPTNGPLGEVAIDSYCNTGRGAKPPNNQTPYRVFVGGGALFDAEKPGKKFSEITSGLSDTILFVEAEQTVPWTQHNELPFDPDGPLPPLGTPGREVFLTGMADGSVRIVKKSVSPQALKAAITASGGGQLPLD</sequence>
<accession>A0A225D9K6</accession>
<reference evidence="5" key="1">
    <citation type="submission" date="2017-06" db="EMBL/GenBank/DDBJ databases">
        <title>Genome analysis of Fimbriiglobus ruber SP5, the first member of the order Planctomycetales with confirmed chitinolytic capability.</title>
        <authorList>
            <person name="Ravin N.V."/>
            <person name="Rakitin A.L."/>
            <person name="Ivanova A.A."/>
            <person name="Beletsky A.V."/>
            <person name="Kulichevskaya I.S."/>
            <person name="Mardanov A.V."/>
            <person name="Dedysh S.N."/>
        </authorList>
    </citation>
    <scope>NUCLEOTIDE SEQUENCE [LARGE SCALE GENOMIC DNA]</scope>
    <source>
        <strain evidence="5">SP5</strain>
    </source>
</reference>
<organism evidence="4 5">
    <name type="scientific">Fimbriiglobus ruber</name>
    <dbReference type="NCBI Taxonomy" id="1908690"/>
    <lineage>
        <taxon>Bacteria</taxon>
        <taxon>Pseudomonadati</taxon>
        <taxon>Planctomycetota</taxon>
        <taxon>Planctomycetia</taxon>
        <taxon>Gemmatales</taxon>
        <taxon>Gemmataceae</taxon>
        <taxon>Fimbriiglobus</taxon>
    </lineage>
</organism>
<dbReference type="AlphaFoldDB" id="A0A225D9K6"/>
<keyword evidence="5" id="KW-1185">Reference proteome</keyword>
<evidence type="ECO:0000256" key="2">
    <source>
        <dbReference type="SAM" id="Phobius"/>
    </source>
</evidence>
<keyword evidence="2" id="KW-0812">Transmembrane</keyword>
<dbReference type="Proteomes" id="UP000214646">
    <property type="component" value="Unassembled WGS sequence"/>
</dbReference>
<dbReference type="Pfam" id="PF07596">
    <property type="entry name" value="SBP_bac_10"/>
    <property type="match status" value="1"/>
</dbReference>
<gene>
    <name evidence="4" type="ORF">FRUB_08907</name>
</gene>
<keyword evidence="2" id="KW-0472">Membrane</keyword>
<evidence type="ECO:0000256" key="1">
    <source>
        <dbReference type="SAM" id="MobiDB-lite"/>
    </source>
</evidence>